<evidence type="ECO:0000256" key="1">
    <source>
        <dbReference type="ARBA" id="ARBA00004116"/>
    </source>
</evidence>
<keyword evidence="7" id="KW-0472">Membrane</keyword>
<evidence type="ECO:0000256" key="3">
    <source>
        <dbReference type="ARBA" id="ARBA00022553"/>
    </source>
</evidence>
<keyword evidence="4" id="KW-0926">Vacuole</keyword>
<dbReference type="GO" id="GO:0016787">
    <property type="term" value="F:hydrolase activity"/>
    <property type="evidence" value="ECO:0007669"/>
    <property type="project" value="TreeGrafter"/>
</dbReference>
<gene>
    <name evidence="9" type="ORF">OLC1_LOCUS18150</name>
</gene>
<evidence type="ECO:0000313" key="10">
    <source>
        <dbReference type="Proteomes" id="UP001161247"/>
    </source>
</evidence>
<dbReference type="Proteomes" id="UP001161247">
    <property type="component" value="Chromosome 6"/>
</dbReference>
<feature type="transmembrane region" description="Helical" evidence="7">
    <location>
        <begin position="55"/>
        <end position="74"/>
    </location>
</feature>
<feature type="domain" description="Strictosidine synthase conserved region" evidence="8">
    <location>
        <begin position="208"/>
        <end position="295"/>
    </location>
</feature>
<dbReference type="PANTHER" id="PTHR10426:SF88">
    <property type="entry name" value="ADIPOCYTE PLASMA MEMBRANE-ASSOCIATED PROTEIN HEMOMUCIN-RELATED"/>
    <property type="match status" value="1"/>
</dbReference>
<dbReference type="GO" id="GO:0005773">
    <property type="term" value="C:vacuole"/>
    <property type="evidence" value="ECO:0007669"/>
    <property type="project" value="UniProtKB-SubCell"/>
</dbReference>
<dbReference type="PANTHER" id="PTHR10426">
    <property type="entry name" value="STRICTOSIDINE SYNTHASE-RELATED"/>
    <property type="match status" value="1"/>
</dbReference>
<evidence type="ECO:0000256" key="5">
    <source>
        <dbReference type="ARBA" id="ARBA00022729"/>
    </source>
</evidence>
<evidence type="ECO:0000256" key="6">
    <source>
        <dbReference type="ARBA" id="ARBA00023180"/>
    </source>
</evidence>
<dbReference type="FunFam" id="2.120.10.30:FF:000073">
    <property type="entry name" value="Protein STRICTOSIDINE SYNTHASE-LIKE 6"/>
    <property type="match status" value="1"/>
</dbReference>
<dbReference type="SUPFAM" id="SSF63829">
    <property type="entry name" value="Calcium-dependent phosphotriesterase"/>
    <property type="match status" value="1"/>
</dbReference>
<accession>A0AAV1DUB4</accession>
<evidence type="ECO:0000256" key="2">
    <source>
        <dbReference type="ARBA" id="ARBA00009191"/>
    </source>
</evidence>
<name>A0AAV1DUB4_OLDCO</name>
<evidence type="ECO:0000259" key="8">
    <source>
        <dbReference type="Pfam" id="PF03088"/>
    </source>
</evidence>
<dbReference type="EMBL" id="OX459123">
    <property type="protein sequence ID" value="CAI9110515.1"/>
    <property type="molecule type" value="Genomic_DNA"/>
</dbReference>
<dbReference type="AlphaFoldDB" id="A0AAV1DUB4"/>
<proteinExistence type="inferred from homology"/>
<dbReference type="GO" id="GO:0009753">
    <property type="term" value="P:response to jasmonic acid"/>
    <property type="evidence" value="ECO:0007669"/>
    <property type="project" value="UniProtKB-ARBA"/>
</dbReference>
<keyword evidence="7" id="KW-1133">Transmembrane helix</keyword>
<dbReference type="InterPro" id="IPR018119">
    <property type="entry name" value="Strictosidine_synth_cons-reg"/>
</dbReference>
<evidence type="ECO:0000256" key="7">
    <source>
        <dbReference type="SAM" id="Phobius"/>
    </source>
</evidence>
<evidence type="ECO:0000256" key="4">
    <source>
        <dbReference type="ARBA" id="ARBA00022554"/>
    </source>
</evidence>
<dbReference type="Gene3D" id="2.120.10.30">
    <property type="entry name" value="TolB, C-terminal domain"/>
    <property type="match status" value="1"/>
</dbReference>
<evidence type="ECO:0000313" key="9">
    <source>
        <dbReference type="EMBL" id="CAI9110515.1"/>
    </source>
</evidence>
<organism evidence="9 10">
    <name type="scientific">Oldenlandia corymbosa var. corymbosa</name>
    <dbReference type="NCBI Taxonomy" id="529605"/>
    <lineage>
        <taxon>Eukaryota</taxon>
        <taxon>Viridiplantae</taxon>
        <taxon>Streptophyta</taxon>
        <taxon>Embryophyta</taxon>
        <taxon>Tracheophyta</taxon>
        <taxon>Spermatophyta</taxon>
        <taxon>Magnoliopsida</taxon>
        <taxon>eudicotyledons</taxon>
        <taxon>Gunneridae</taxon>
        <taxon>Pentapetalae</taxon>
        <taxon>asterids</taxon>
        <taxon>lamiids</taxon>
        <taxon>Gentianales</taxon>
        <taxon>Rubiaceae</taxon>
        <taxon>Rubioideae</taxon>
        <taxon>Spermacoceae</taxon>
        <taxon>Hedyotis-Oldenlandia complex</taxon>
        <taxon>Oldenlandia</taxon>
    </lineage>
</organism>
<dbReference type="InterPro" id="IPR011042">
    <property type="entry name" value="6-blade_b-propeller_TolB-like"/>
</dbReference>
<protein>
    <submittedName>
        <fullName evidence="9">OLC1v1010562C1</fullName>
    </submittedName>
</protein>
<comment type="subcellular location">
    <subcellularLocation>
        <location evidence="1">Vacuole</location>
    </subcellularLocation>
</comment>
<dbReference type="Pfam" id="PF20067">
    <property type="entry name" value="SSL_N"/>
    <property type="match status" value="1"/>
</dbReference>
<sequence>MPLPQLYRNSVNYLCSKVLNKANHRSCLPPDMSLNNSSTFCFIFSSMGGLTLRPFTFLMTLVLPLVLAVVVYQLDTFDPAAYPPHELAQKESMAIPRINSQLLKGTEKIGAGKLLAPEDIAYDPKSGVIYTGCADGWLKRVTVNESSAADSAVENWVNTGGRPVGVVYGHHGEVIVADLDKGLLKVTSDGTVQLLTDEAEGVKFKLPNGVDIAQNGVIYFTDSSYKYTAWEYVLDLLEGRPYGRLISYDPSTKETKVLVRDLYFPNGVAVSPDQQFVIFCETPLRKCKRYYINGENKGTVDTFVENIPGMPDNIRYGGDGQYWIAIASEVAFAWRMAQTYPFIRKMVAIMEKYVGRPKIEKNGGALAVDLEGKPISHYHDRNLFLISGALPIGDHLYLGSAHESYLLRLNISQNPAVRSSSTTA</sequence>
<keyword evidence="5" id="KW-0732">Signal</keyword>
<dbReference type="Pfam" id="PF03088">
    <property type="entry name" value="Str_synth"/>
    <property type="match status" value="1"/>
</dbReference>
<keyword evidence="10" id="KW-1185">Reference proteome</keyword>
<reference evidence="9" key="1">
    <citation type="submission" date="2023-03" db="EMBL/GenBank/DDBJ databases">
        <authorList>
            <person name="Julca I."/>
        </authorList>
    </citation>
    <scope>NUCLEOTIDE SEQUENCE</scope>
</reference>
<keyword evidence="6" id="KW-0325">Glycoprotein</keyword>
<dbReference type="GO" id="GO:0012505">
    <property type="term" value="C:endomembrane system"/>
    <property type="evidence" value="ECO:0007669"/>
    <property type="project" value="TreeGrafter"/>
</dbReference>
<keyword evidence="3" id="KW-0597">Phosphoprotein</keyword>
<comment type="similarity">
    <text evidence="2">Belongs to the strictosidine synthase family.</text>
</comment>
<keyword evidence="7" id="KW-0812">Transmembrane</keyword>